<keyword evidence="3" id="KW-1185">Reference proteome</keyword>
<dbReference type="OrthoDB" id="445990at2759"/>
<feature type="compositionally biased region" description="Basic and acidic residues" evidence="1">
    <location>
        <begin position="308"/>
        <end position="319"/>
    </location>
</feature>
<feature type="compositionally biased region" description="Gly residues" evidence="1">
    <location>
        <begin position="291"/>
        <end position="307"/>
    </location>
</feature>
<dbReference type="InParanoid" id="A0A0G4EH58"/>
<proteinExistence type="predicted"/>
<dbReference type="GO" id="GO:0005634">
    <property type="term" value="C:nucleus"/>
    <property type="evidence" value="ECO:0007669"/>
    <property type="project" value="TreeGrafter"/>
</dbReference>
<reference evidence="2 3" key="1">
    <citation type="submission" date="2014-11" db="EMBL/GenBank/DDBJ databases">
        <authorList>
            <person name="Zhu J."/>
            <person name="Qi W."/>
            <person name="Song R."/>
        </authorList>
    </citation>
    <scope>NUCLEOTIDE SEQUENCE [LARGE SCALE GENOMIC DNA]</scope>
</reference>
<dbReference type="SUPFAM" id="SSF54197">
    <property type="entry name" value="HIT-like"/>
    <property type="match status" value="1"/>
</dbReference>
<dbReference type="PANTHER" id="PTHR12486">
    <property type="entry name" value="APRATAXIN-RELATED"/>
    <property type="match status" value="1"/>
</dbReference>
<dbReference type="GO" id="GO:0030983">
    <property type="term" value="F:mismatched DNA binding"/>
    <property type="evidence" value="ECO:0007669"/>
    <property type="project" value="TreeGrafter"/>
</dbReference>
<dbReference type="EMBL" id="CDMY01000227">
    <property type="protein sequence ID" value="CEL95150.1"/>
    <property type="molecule type" value="Genomic_DNA"/>
</dbReference>
<dbReference type="Proteomes" id="UP000041254">
    <property type="component" value="Unassembled WGS sequence"/>
</dbReference>
<dbReference type="InterPro" id="IPR036265">
    <property type="entry name" value="HIT-like_sf"/>
</dbReference>
<dbReference type="GO" id="GO:1990165">
    <property type="term" value="F:single-strand break-containing DNA binding"/>
    <property type="evidence" value="ECO:0007669"/>
    <property type="project" value="TreeGrafter"/>
</dbReference>
<dbReference type="PANTHER" id="PTHR12486:SF4">
    <property type="entry name" value="APRATAXIN"/>
    <property type="match status" value="1"/>
</dbReference>
<accession>A0A0G4EH58</accession>
<dbReference type="GO" id="GO:0000012">
    <property type="term" value="P:single strand break repair"/>
    <property type="evidence" value="ECO:0007669"/>
    <property type="project" value="TreeGrafter"/>
</dbReference>
<organism evidence="2 3">
    <name type="scientific">Vitrella brassicaformis (strain CCMP3155)</name>
    <dbReference type="NCBI Taxonomy" id="1169540"/>
    <lineage>
        <taxon>Eukaryota</taxon>
        <taxon>Sar</taxon>
        <taxon>Alveolata</taxon>
        <taxon>Colpodellida</taxon>
        <taxon>Vitrellaceae</taxon>
        <taxon>Vitrella</taxon>
    </lineage>
</organism>
<evidence type="ECO:0000313" key="3">
    <source>
        <dbReference type="Proteomes" id="UP000041254"/>
    </source>
</evidence>
<dbReference type="Gene3D" id="3.30.428.10">
    <property type="entry name" value="HIT-like"/>
    <property type="match status" value="1"/>
</dbReference>
<dbReference type="GO" id="GO:0003697">
    <property type="term" value="F:single-stranded DNA binding"/>
    <property type="evidence" value="ECO:0007669"/>
    <property type="project" value="TreeGrafter"/>
</dbReference>
<dbReference type="OMA" id="GMHTIAS"/>
<protein>
    <recommendedName>
        <fullName evidence="4">HIT domain-containing protein</fullName>
    </recommendedName>
</protein>
<feature type="compositionally biased region" description="Low complexity" evidence="1">
    <location>
        <begin position="264"/>
        <end position="290"/>
    </location>
</feature>
<evidence type="ECO:0008006" key="4">
    <source>
        <dbReference type="Google" id="ProtNLM"/>
    </source>
</evidence>
<gene>
    <name evidence="2" type="ORF">Vbra_11737</name>
</gene>
<dbReference type="GO" id="GO:0003725">
    <property type="term" value="F:double-stranded RNA binding"/>
    <property type="evidence" value="ECO:0007669"/>
    <property type="project" value="TreeGrafter"/>
</dbReference>
<evidence type="ECO:0000313" key="2">
    <source>
        <dbReference type="EMBL" id="CEL95150.1"/>
    </source>
</evidence>
<dbReference type="AlphaFoldDB" id="A0A0G4EH58"/>
<dbReference type="Pfam" id="PF11969">
    <property type="entry name" value="DcpS_C"/>
    <property type="match status" value="1"/>
</dbReference>
<dbReference type="STRING" id="1169540.A0A0G4EH58"/>
<dbReference type="GO" id="GO:0033699">
    <property type="term" value="F:DNA 5'-adenosine monophosphate hydrolase activity"/>
    <property type="evidence" value="ECO:0007669"/>
    <property type="project" value="TreeGrafter"/>
</dbReference>
<feature type="region of interest" description="Disordered" evidence="1">
    <location>
        <begin position="229"/>
        <end position="319"/>
    </location>
</feature>
<dbReference type="VEuPathDB" id="CryptoDB:Vbra_11737"/>
<name>A0A0G4EH58_VITBC</name>
<evidence type="ECO:0000256" key="1">
    <source>
        <dbReference type="SAM" id="MobiDB-lite"/>
    </source>
</evidence>
<sequence>MAFGGSLHVDLSAELEDRVFPTYSAPLGPIPQSSSWQDVLLKVIETPEKYEDHIFMQTLKFVVMYDGYPKANNHLLIVPRQKILTPNALNVGHLDLLKDARRLAQWIVQRLRAKSPHLTFACGMHTIASLHQVHFHVISQDFDSERVKHAKHWLSFNSPFFAPLSLLIEQLEGHANRKGWGSLAPPLEFPPARYEPYLKGPLRCNRTGCGRDFGREFKKFQQHYLSCTLPLPPNRGLDEPSRGKSAASSPSGEPALKKKKTGAEGEAANEGAKSISTAAAAAAAPAAPAGGDDGGGGDSAVAGGGGGEEAKPGEKQDGP</sequence>